<dbReference type="Gene3D" id="1.20.5.250">
    <property type="match status" value="1"/>
</dbReference>
<dbReference type="InterPro" id="IPR023624">
    <property type="entry name" value="Antenna_beta_dom_sf"/>
</dbReference>
<keyword evidence="6" id="KW-0042">Antenna complex</keyword>
<keyword evidence="11 15" id="KW-1133">Transmembrane helix</keyword>
<evidence type="ECO:0000256" key="3">
    <source>
        <dbReference type="ARBA" id="ARBA00011052"/>
    </source>
</evidence>
<sequence>MSNTSHTGSDAGTLTGLTEREANEFNSLFIKSFAGFTGVAIVAHILVWIWRPWLQTPEVAASLHDAAHPLLSMLS</sequence>
<evidence type="ECO:0000256" key="5">
    <source>
        <dbReference type="ARBA" id="ARBA00022494"/>
    </source>
</evidence>
<dbReference type="Proteomes" id="UP000264310">
    <property type="component" value="Unassembled WGS sequence"/>
</dbReference>
<evidence type="ECO:0000256" key="1">
    <source>
        <dbReference type="ARBA" id="ARBA00002455"/>
    </source>
</evidence>
<comment type="caution">
    <text evidence="17">The sequence shown here is derived from an EMBL/GenBank/DDBJ whole genome shotgun (WGS) entry which is preliminary data.</text>
</comment>
<organism evidence="17 18">
    <name type="scientific">Fulvimarina endophytica</name>
    <dbReference type="NCBI Taxonomy" id="2293836"/>
    <lineage>
        <taxon>Bacteria</taxon>
        <taxon>Pseudomonadati</taxon>
        <taxon>Pseudomonadota</taxon>
        <taxon>Alphaproteobacteria</taxon>
        <taxon>Hyphomicrobiales</taxon>
        <taxon>Aurantimonadaceae</taxon>
        <taxon>Fulvimarina</taxon>
    </lineage>
</organism>
<keyword evidence="10" id="KW-0076">Bacteriochlorophyll</keyword>
<dbReference type="GO" id="GO:0019684">
    <property type="term" value="P:photosynthesis, light reaction"/>
    <property type="evidence" value="ECO:0007669"/>
    <property type="project" value="InterPro"/>
</dbReference>
<protein>
    <submittedName>
        <fullName evidence="17">Light-harvesting protein</fullName>
    </submittedName>
</protein>
<evidence type="ECO:0000256" key="7">
    <source>
        <dbReference type="ARBA" id="ARBA00022692"/>
    </source>
</evidence>
<feature type="transmembrane region" description="Helical" evidence="15">
    <location>
        <begin position="28"/>
        <end position="50"/>
    </location>
</feature>
<dbReference type="Pfam" id="PF00556">
    <property type="entry name" value="LHC"/>
    <property type="match status" value="1"/>
</dbReference>
<feature type="domain" description="Antenna complex alpha/beta subunit" evidence="16">
    <location>
        <begin position="21"/>
        <end position="54"/>
    </location>
</feature>
<dbReference type="PRINTS" id="PR00674">
    <property type="entry name" value="LIGHTHARVSTB"/>
</dbReference>
<dbReference type="GO" id="GO:0030077">
    <property type="term" value="C:plasma membrane light-harvesting complex"/>
    <property type="evidence" value="ECO:0007669"/>
    <property type="project" value="InterPro"/>
</dbReference>
<dbReference type="InterPro" id="IPR035889">
    <property type="entry name" value="Light-harvesting_complex"/>
</dbReference>
<comment type="similarity">
    <text evidence="3">Belongs to the antenna complex beta subunit family.</text>
</comment>
<dbReference type="SUPFAM" id="SSF56918">
    <property type="entry name" value="Light-harvesting complex subunits"/>
    <property type="match status" value="1"/>
</dbReference>
<evidence type="ECO:0000256" key="12">
    <source>
        <dbReference type="ARBA" id="ARBA00022991"/>
    </source>
</evidence>
<reference evidence="17 18" key="1">
    <citation type="submission" date="2018-08" db="EMBL/GenBank/DDBJ databases">
        <title>Fulvimarina sp. 85, whole genome shotgun sequence.</title>
        <authorList>
            <person name="Tuo L."/>
        </authorList>
    </citation>
    <scope>NUCLEOTIDE SEQUENCE [LARGE SCALE GENOMIC DNA]</scope>
    <source>
        <strain evidence="17 18">85</strain>
    </source>
</reference>
<evidence type="ECO:0000313" key="17">
    <source>
        <dbReference type="EMBL" id="RFC64957.1"/>
    </source>
</evidence>
<comment type="subcellular location">
    <subcellularLocation>
        <location evidence="2">Cell inner membrane</location>
        <topology evidence="2">Single-pass type II membrane protein</topology>
    </subcellularLocation>
</comment>
<evidence type="ECO:0000256" key="11">
    <source>
        <dbReference type="ARBA" id="ARBA00022989"/>
    </source>
</evidence>
<keyword evidence="5" id="KW-0148">Chlorophyll</keyword>
<comment type="function">
    <text evidence="1">Antenna complexes are light-harvesting systems, which transfer the excitation energy to the reaction centers.</text>
</comment>
<keyword evidence="9" id="KW-0460">Magnesium</keyword>
<keyword evidence="14" id="KW-0437">Light-harvesting polypeptide</keyword>
<dbReference type="InterPro" id="IPR000066">
    <property type="entry name" value="Antenna_a/b"/>
</dbReference>
<dbReference type="OrthoDB" id="7391998at2"/>
<dbReference type="GO" id="GO:0046872">
    <property type="term" value="F:metal ion binding"/>
    <property type="evidence" value="ECO:0007669"/>
    <property type="project" value="UniProtKB-KW"/>
</dbReference>
<keyword evidence="13 15" id="KW-0472">Membrane</keyword>
<evidence type="ECO:0000256" key="15">
    <source>
        <dbReference type="SAM" id="Phobius"/>
    </source>
</evidence>
<dbReference type="AlphaFoldDB" id="A0A371X6V9"/>
<dbReference type="InterPro" id="IPR002362">
    <property type="entry name" value="LHB-1/5"/>
</dbReference>
<evidence type="ECO:0000259" key="16">
    <source>
        <dbReference type="Pfam" id="PF00556"/>
    </source>
</evidence>
<dbReference type="RefSeq" id="WP_116681854.1">
    <property type="nucleotide sequence ID" value="NZ_QURL01000002.1"/>
</dbReference>
<evidence type="ECO:0000256" key="8">
    <source>
        <dbReference type="ARBA" id="ARBA00022723"/>
    </source>
</evidence>
<keyword evidence="18" id="KW-1185">Reference proteome</keyword>
<evidence type="ECO:0000256" key="13">
    <source>
        <dbReference type="ARBA" id="ARBA00023136"/>
    </source>
</evidence>
<evidence type="ECO:0000256" key="10">
    <source>
        <dbReference type="ARBA" id="ARBA00022956"/>
    </source>
</evidence>
<evidence type="ECO:0000256" key="14">
    <source>
        <dbReference type="ARBA" id="ARBA00023243"/>
    </source>
</evidence>
<proteinExistence type="inferred from homology"/>
<keyword evidence="4" id="KW-1003">Cell membrane</keyword>
<dbReference type="GO" id="GO:0042314">
    <property type="term" value="F:bacteriochlorophyll binding"/>
    <property type="evidence" value="ECO:0007669"/>
    <property type="project" value="UniProtKB-KW"/>
</dbReference>
<dbReference type="GO" id="GO:0005886">
    <property type="term" value="C:plasma membrane"/>
    <property type="evidence" value="ECO:0007669"/>
    <property type="project" value="UniProtKB-SubCell"/>
</dbReference>
<keyword evidence="7 15" id="KW-0812">Transmembrane</keyword>
<dbReference type="EMBL" id="QURL01000002">
    <property type="protein sequence ID" value="RFC64957.1"/>
    <property type="molecule type" value="Genomic_DNA"/>
</dbReference>
<gene>
    <name evidence="17" type="ORF">DYI37_03555</name>
</gene>
<evidence type="ECO:0000256" key="9">
    <source>
        <dbReference type="ARBA" id="ARBA00022842"/>
    </source>
</evidence>
<keyword evidence="12" id="KW-0157">Chromophore</keyword>
<evidence type="ECO:0000313" key="18">
    <source>
        <dbReference type="Proteomes" id="UP000264310"/>
    </source>
</evidence>
<evidence type="ECO:0000256" key="6">
    <source>
        <dbReference type="ARBA" id="ARBA00022549"/>
    </source>
</evidence>
<keyword evidence="8" id="KW-0479">Metal-binding</keyword>
<evidence type="ECO:0000256" key="4">
    <source>
        <dbReference type="ARBA" id="ARBA00022475"/>
    </source>
</evidence>
<evidence type="ECO:0000256" key="2">
    <source>
        <dbReference type="ARBA" id="ARBA00004249"/>
    </source>
</evidence>
<name>A0A371X6V9_9HYPH</name>
<dbReference type="NCBIfam" id="NF040862">
    <property type="entry name" value="pufB_517_ASD"/>
    <property type="match status" value="1"/>
</dbReference>
<accession>A0A371X6V9</accession>